<evidence type="ECO:0000256" key="2">
    <source>
        <dbReference type="PIRSR" id="PIRSR601310-3"/>
    </source>
</evidence>
<dbReference type="OrthoDB" id="672793at2759"/>
<dbReference type="STRING" id="58919.A0A316ZFF7"/>
<dbReference type="CDD" id="cd01277">
    <property type="entry name" value="HINT_subgroup"/>
    <property type="match status" value="1"/>
</dbReference>
<evidence type="ECO:0000256" key="1">
    <source>
        <dbReference type="PIRSR" id="PIRSR601310-1"/>
    </source>
</evidence>
<keyword evidence="6" id="KW-1185">Reference proteome</keyword>
<gene>
    <name evidence="5" type="ORF">FA09DRAFT_295816</name>
</gene>
<dbReference type="PANTHER" id="PTHR46648">
    <property type="entry name" value="HIT FAMILY PROTEIN 1"/>
    <property type="match status" value="1"/>
</dbReference>
<dbReference type="InterPro" id="IPR019808">
    <property type="entry name" value="Histidine_triad_CS"/>
</dbReference>
<dbReference type="PRINTS" id="PR00332">
    <property type="entry name" value="HISTRIAD"/>
</dbReference>
<dbReference type="PROSITE" id="PS51084">
    <property type="entry name" value="HIT_2"/>
    <property type="match status" value="1"/>
</dbReference>
<dbReference type="PROSITE" id="PS00892">
    <property type="entry name" value="HIT_1"/>
    <property type="match status" value="1"/>
</dbReference>
<evidence type="ECO:0000256" key="3">
    <source>
        <dbReference type="PROSITE-ProRule" id="PRU00464"/>
    </source>
</evidence>
<sequence>MEAAACRKLALVAAVLCTHVYSWLKLAARSIFCKIIAGQIPSMKLYEDDEVLAFLDIGPIAKRHALVIPKYHAAKLHELPDEHLGRLLPVAKRLALASGADEYNILQNNGRGAHQQVDHVHFHMIPKTSPKEGLIIEWPATQPEREELQKVSWRGDCTWDTSADPRRSCTAR</sequence>
<dbReference type="GO" id="GO:0009117">
    <property type="term" value="P:nucleotide metabolic process"/>
    <property type="evidence" value="ECO:0007669"/>
    <property type="project" value="TreeGrafter"/>
</dbReference>
<evidence type="ECO:0000313" key="5">
    <source>
        <dbReference type="EMBL" id="PWN99085.1"/>
    </source>
</evidence>
<accession>A0A316ZFF7</accession>
<dbReference type="Proteomes" id="UP000245946">
    <property type="component" value="Unassembled WGS sequence"/>
</dbReference>
<dbReference type="GO" id="GO:0003824">
    <property type="term" value="F:catalytic activity"/>
    <property type="evidence" value="ECO:0007669"/>
    <property type="project" value="InterPro"/>
</dbReference>
<dbReference type="Gene3D" id="3.30.428.10">
    <property type="entry name" value="HIT-like"/>
    <property type="match status" value="1"/>
</dbReference>
<dbReference type="PANTHER" id="PTHR46648:SF1">
    <property type="entry name" value="ADENOSINE 5'-MONOPHOSPHORAMIDASE HNT1"/>
    <property type="match status" value="1"/>
</dbReference>
<proteinExistence type="predicted"/>
<feature type="domain" description="HIT" evidence="4">
    <location>
        <begin position="31"/>
        <end position="134"/>
    </location>
</feature>
<dbReference type="GeneID" id="37267684"/>
<dbReference type="SUPFAM" id="SSF54197">
    <property type="entry name" value="HIT-like"/>
    <property type="match status" value="1"/>
</dbReference>
<dbReference type="Pfam" id="PF01230">
    <property type="entry name" value="HIT"/>
    <property type="match status" value="1"/>
</dbReference>
<organism evidence="5 6">
    <name type="scientific">Tilletiopsis washingtonensis</name>
    <dbReference type="NCBI Taxonomy" id="58919"/>
    <lineage>
        <taxon>Eukaryota</taxon>
        <taxon>Fungi</taxon>
        <taxon>Dikarya</taxon>
        <taxon>Basidiomycota</taxon>
        <taxon>Ustilaginomycotina</taxon>
        <taxon>Exobasidiomycetes</taxon>
        <taxon>Entylomatales</taxon>
        <taxon>Entylomatales incertae sedis</taxon>
        <taxon>Tilletiopsis</taxon>
    </lineage>
</organism>
<feature type="active site" description="Tele-AMP-histidine intermediate" evidence="1">
    <location>
        <position position="121"/>
    </location>
</feature>
<dbReference type="EMBL" id="KZ819289">
    <property type="protein sequence ID" value="PWN99085.1"/>
    <property type="molecule type" value="Genomic_DNA"/>
</dbReference>
<dbReference type="InterPro" id="IPR036265">
    <property type="entry name" value="HIT-like_sf"/>
</dbReference>
<dbReference type="RefSeq" id="XP_025599364.1">
    <property type="nucleotide sequence ID" value="XM_025740138.1"/>
</dbReference>
<feature type="short sequence motif" description="Histidine triad motif" evidence="2 3">
    <location>
        <begin position="119"/>
        <end position="123"/>
    </location>
</feature>
<dbReference type="InterPro" id="IPR001310">
    <property type="entry name" value="Histidine_triad_HIT"/>
</dbReference>
<protein>
    <submittedName>
        <fullName evidence="5">HIT-like protein</fullName>
    </submittedName>
</protein>
<dbReference type="InterPro" id="IPR011146">
    <property type="entry name" value="HIT-like"/>
</dbReference>
<name>A0A316ZFF7_9BASI</name>
<evidence type="ECO:0000259" key="4">
    <source>
        <dbReference type="PROSITE" id="PS51084"/>
    </source>
</evidence>
<dbReference type="AlphaFoldDB" id="A0A316ZFF7"/>
<evidence type="ECO:0000313" key="6">
    <source>
        <dbReference type="Proteomes" id="UP000245946"/>
    </source>
</evidence>
<reference evidence="5 6" key="1">
    <citation type="journal article" date="2018" name="Mol. Biol. Evol.">
        <title>Broad Genomic Sampling Reveals a Smut Pathogenic Ancestry of the Fungal Clade Ustilaginomycotina.</title>
        <authorList>
            <person name="Kijpornyongpan T."/>
            <person name="Mondo S.J."/>
            <person name="Barry K."/>
            <person name="Sandor L."/>
            <person name="Lee J."/>
            <person name="Lipzen A."/>
            <person name="Pangilinan J."/>
            <person name="LaButti K."/>
            <person name="Hainaut M."/>
            <person name="Henrissat B."/>
            <person name="Grigoriev I.V."/>
            <person name="Spatafora J.W."/>
            <person name="Aime M.C."/>
        </authorList>
    </citation>
    <scope>NUCLEOTIDE SEQUENCE [LARGE SCALE GENOMIC DNA]</scope>
    <source>
        <strain evidence="5 6">MCA 4186</strain>
    </source>
</reference>
<dbReference type="InterPro" id="IPR039384">
    <property type="entry name" value="HINT"/>
</dbReference>